<dbReference type="SUPFAM" id="SSF52540">
    <property type="entry name" value="P-loop containing nucleoside triphosphate hydrolases"/>
    <property type="match status" value="1"/>
</dbReference>
<dbReference type="Gene3D" id="3.40.50.300">
    <property type="entry name" value="P-loop containing nucleotide triphosphate hydrolases"/>
    <property type="match status" value="1"/>
</dbReference>
<dbReference type="InterPro" id="IPR027417">
    <property type="entry name" value="P-loop_NTPase"/>
</dbReference>
<dbReference type="InterPro" id="IPR011704">
    <property type="entry name" value="ATPase_dyneun-rel_AAA"/>
</dbReference>
<dbReference type="PANTHER" id="PTHR37291:SF1">
    <property type="entry name" value="TYPE IV METHYL-DIRECTED RESTRICTION ENZYME ECOKMCRB SUBUNIT"/>
    <property type="match status" value="1"/>
</dbReference>
<keyword evidence="2" id="KW-0378">Hydrolase</keyword>
<dbReference type="GO" id="GO:0016887">
    <property type="term" value="F:ATP hydrolysis activity"/>
    <property type="evidence" value="ECO:0007669"/>
    <property type="project" value="InterPro"/>
</dbReference>
<dbReference type="Proteomes" id="UP000290568">
    <property type="component" value="Chromosome"/>
</dbReference>
<organism evidence="2 3">
    <name type="scientific">Mycoplasmopsis gallinacea</name>
    <dbReference type="NCBI Taxonomy" id="29556"/>
    <lineage>
        <taxon>Bacteria</taxon>
        <taxon>Bacillati</taxon>
        <taxon>Mycoplasmatota</taxon>
        <taxon>Mycoplasmoidales</taxon>
        <taxon>Metamycoplasmataceae</taxon>
        <taxon>Mycoplasmopsis</taxon>
    </lineage>
</organism>
<name>A0A449A292_9BACT</name>
<dbReference type="PANTHER" id="PTHR37291">
    <property type="entry name" value="5-METHYLCYTOSINE-SPECIFIC RESTRICTION ENZYME B"/>
    <property type="match status" value="1"/>
</dbReference>
<feature type="domain" description="ATPase dynein-related AAA" evidence="1">
    <location>
        <begin position="327"/>
        <end position="492"/>
    </location>
</feature>
<evidence type="ECO:0000313" key="2">
    <source>
        <dbReference type="EMBL" id="VEU58324.1"/>
    </source>
</evidence>
<dbReference type="GO" id="GO:0005524">
    <property type="term" value="F:ATP binding"/>
    <property type="evidence" value="ECO:0007669"/>
    <property type="project" value="InterPro"/>
</dbReference>
<sequence length="628" mass="74939">MSSKKEIIQINKIKDYLSQKSKIEEDAIRKITEIDWENVKSFYEKIQSNFKPHKLEKMSSEELLYKLFHETKGRKENLMYFLEYYGEIYKKPINKKPIDYMNEFFGSIKGSFADKAQPLQIIKSKDKKEIIFTRFKKEITKEEAIQITNDVHLFLKKVYEKSSNYNNYNLNNIDECIEFTKQIYNSIKEHKTWKFNENGWPFSLFERVWFRKYIHVMFPNIFSPYYNDNWSKYILDILFGDEANKWQEQEKFSKEEKEEISFMVNSILITNKIKSEFNLKNYEFIYCISNMDNEKEKNYVYVNKKGKENMAQTKENKNNTNKTGVNIIYYGAPGVGKSYKVQKEYDLDNKDKQVSFERVVFHPEYSYGDFVGQIKPDIKEENGNHLITYKFESGPFTKILKKAIEDQENHHYLIIEEINRGNAHSIFGDLFQLLDRDESGESEYEITNTDIAKEVYQDKNQKIKIPSNLTIIATMNTSDQNVYTLDTAFQRRWEMKHISNEFTKEEKEEELKNSQIFDTDVSWGDFLEVINGYILDNSSHMSSLEDKRIGKYFINKNDLNKKRIHYFAHKVLKYLWDDAFKLSRESVFKDEFKSLDSVIKTFVDDKNSGKERFKSIFNVEVQNKLSSK</sequence>
<dbReference type="InterPro" id="IPR052934">
    <property type="entry name" value="Methyl-DNA_Rec/Restrict_Enz"/>
</dbReference>
<protein>
    <submittedName>
        <fullName evidence="2">5-methylcytosine-specific restriction enzyme B</fullName>
        <ecNumber evidence="2">3.1.21.-</ecNumber>
    </submittedName>
</protein>
<dbReference type="EC" id="3.1.21.-" evidence="2"/>
<dbReference type="RefSeq" id="WP_129620012.1">
    <property type="nucleotide sequence ID" value="NZ_LR214950.1"/>
</dbReference>
<dbReference type="Pfam" id="PF07728">
    <property type="entry name" value="AAA_5"/>
    <property type="match status" value="1"/>
</dbReference>
<gene>
    <name evidence="2" type="primary">mcrB</name>
    <name evidence="2" type="ORF">NCTC10183_00080</name>
</gene>
<evidence type="ECO:0000259" key="1">
    <source>
        <dbReference type="Pfam" id="PF07728"/>
    </source>
</evidence>
<dbReference type="EMBL" id="LR214950">
    <property type="protein sequence ID" value="VEU58324.1"/>
    <property type="molecule type" value="Genomic_DNA"/>
</dbReference>
<dbReference type="AlphaFoldDB" id="A0A449A292"/>
<proteinExistence type="predicted"/>
<reference evidence="2 3" key="1">
    <citation type="submission" date="2019-01" db="EMBL/GenBank/DDBJ databases">
        <authorList>
            <consortium name="Pathogen Informatics"/>
        </authorList>
    </citation>
    <scope>NUCLEOTIDE SEQUENCE [LARGE SCALE GENOMIC DNA]</scope>
    <source>
        <strain evidence="2 3">NCTC10183</strain>
    </source>
</reference>
<evidence type="ECO:0000313" key="3">
    <source>
        <dbReference type="Proteomes" id="UP000290568"/>
    </source>
</evidence>
<keyword evidence="3" id="KW-1185">Reference proteome</keyword>
<dbReference type="OrthoDB" id="9781481at2"/>
<accession>A0A449A292</accession>